<dbReference type="Proteomes" id="UP000077266">
    <property type="component" value="Unassembled WGS sequence"/>
</dbReference>
<keyword evidence="1" id="KW-0472">Membrane</keyword>
<keyword evidence="1" id="KW-0812">Transmembrane</keyword>
<feature type="transmembrane region" description="Helical" evidence="1">
    <location>
        <begin position="217"/>
        <end position="241"/>
    </location>
</feature>
<organism evidence="2 3">
    <name type="scientific">Exidia glandulosa HHB12029</name>
    <dbReference type="NCBI Taxonomy" id="1314781"/>
    <lineage>
        <taxon>Eukaryota</taxon>
        <taxon>Fungi</taxon>
        <taxon>Dikarya</taxon>
        <taxon>Basidiomycota</taxon>
        <taxon>Agaricomycotina</taxon>
        <taxon>Agaricomycetes</taxon>
        <taxon>Auriculariales</taxon>
        <taxon>Exidiaceae</taxon>
        <taxon>Exidia</taxon>
    </lineage>
</organism>
<evidence type="ECO:0000313" key="3">
    <source>
        <dbReference type="Proteomes" id="UP000077266"/>
    </source>
</evidence>
<accession>A0A165DZG2</accession>
<dbReference type="AlphaFoldDB" id="A0A165DZG2"/>
<reference evidence="2 3" key="1">
    <citation type="journal article" date="2016" name="Mol. Biol. Evol.">
        <title>Comparative Genomics of Early-Diverging Mushroom-Forming Fungi Provides Insights into the Origins of Lignocellulose Decay Capabilities.</title>
        <authorList>
            <person name="Nagy L.G."/>
            <person name="Riley R."/>
            <person name="Tritt A."/>
            <person name="Adam C."/>
            <person name="Daum C."/>
            <person name="Floudas D."/>
            <person name="Sun H."/>
            <person name="Yadav J.S."/>
            <person name="Pangilinan J."/>
            <person name="Larsson K.H."/>
            <person name="Matsuura K."/>
            <person name="Barry K."/>
            <person name="Labutti K."/>
            <person name="Kuo R."/>
            <person name="Ohm R.A."/>
            <person name="Bhattacharya S.S."/>
            <person name="Shirouzu T."/>
            <person name="Yoshinaga Y."/>
            <person name="Martin F.M."/>
            <person name="Grigoriev I.V."/>
            <person name="Hibbett D.S."/>
        </authorList>
    </citation>
    <scope>NUCLEOTIDE SEQUENCE [LARGE SCALE GENOMIC DNA]</scope>
    <source>
        <strain evidence="2 3">HHB12029</strain>
    </source>
</reference>
<protein>
    <submittedName>
        <fullName evidence="2">Uncharacterized protein</fullName>
    </submittedName>
</protein>
<name>A0A165DZG2_EXIGL</name>
<keyword evidence="1" id="KW-1133">Transmembrane helix</keyword>
<sequence length="345" mass="37770">MSVDDPSSWVPDLTPEQFWIERSNFAGVMMGSVAYGVHSTLFFLTLTLLWARPRTQWKDYGWIAYITLMFILSSMGNGTQIKFAEMTWIGKRNYPGGPGAYQLEQAAPSSTMCNIAYITNGWLQDGLIIYRFWIIYNRNIFALVGGSIVLVGEVVSSILLFIALTTGGQVLNSDTSVKLLTAYFALSIALNILLTVVIVFKLMLVRRKVRTLIASSVQYLSVSAMLIESAALYSVAGIIFLVPWVSQNPVQNLVLPTLVQLEGIAPILVIMRVAQGRAWAAHTESSLTSSTLAFNKSSRGDTVALSSMASNSKGASITQLKSSGMGPDDKEFGIKVNEDVLRVVE</sequence>
<dbReference type="EMBL" id="KV426178">
    <property type="protein sequence ID" value="KZV85744.1"/>
    <property type="molecule type" value="Genomic_DNA"/>
</dbReference>
<evidence type="ECO:0000313" key="2">
    <source>
        <dbReference type="EMBL" id="KZV85744.1"/>
    </source>
</evidence>
<feature type="transmembrane region" description="Helical" evidence="1">
    <location>
        <begin position="183"/>
        <end position="205"/>
    </location>
</feature>
<feature type="transmembrane region" description="Helical" evidence="1">
    <location>
        <begin position="253"/>
        <end position="274"/>
    </location>
</feature>
<gene>
    <name evidence="2" type="ORF">EXIGLDRAFT_775283</name>
</gene>
<dbReference type="OrthoDB" id="2905268at2759"/>
<feature type="transmembrane region" description="Helical" evidence="1">
    <location>
        <begin position="62"/>
        <end position="83"/>
    </location>
</feature>
<feature type="transmembrane region" description="Helical" evidence="1">
    <location>
        <begin position="25"/>
        <end position="50"/>
    </location>
</feature>
<feature type="transmembrane region" description="Helical" evidence="1">
    <location>
        <begin position="140"/>
        <end position="163"/>
    </location>
</feature>
<proteinExistence type="predicted"/>
<keyword evidence="3" id="KW-1185">Reference proteome</keyword>
<dbReference type="InParanoid" id="A0A165DZG2"/>
<evidence type="ECO:0000256" key="1">
    <source>
        <dbReference type="SAM" id="Phobius"/>
    </source>
</evidence>